<evidence type="ECO:0000313" key="2">
    <source>
        <dbReference type="Proteomes" id="UP001233999"/>
    </source>
</evidence>
<gene>
    <name evidence="1" type="ORF">L9F63_017663</name>
</gene>
<keyword evidence="2" id="KW-1185">Reference proteome</keyword>
<dbReference type="AlphaFoldDB" id="A0AAD8A086"/>
<reference evidence="1" key="2">
    <citation type="submission" date="2023-05" db="EMBL/GenBank/DDBJ databases">
        <authorList>
            <person name="Fouks B."/>
        </authorList>
    </citation>
    <scope>NUCLEOTIDE SEQUENCE</scope>
    <source>
        <strain evidence="1">Stay&amp;Tobe</strain>
        <tissue evidence="1">Testes</tissue>
    </source>
</reference>
<reference evidence="1" key="1">
    <citation type="journal article" date="2023" name="IScience">
        <title>Live-bearing cockroach genome reveals convergent evolutionary mechanisms linked to viviparity in insects and beyond.</title>
        <authorList>
            <person name="Fouks B."/>
            <person name="Harrison M.C."/>
            <person name="Mikhailova A.A."/>
            <person name="Marchal E."/>
            <person name="English S."/>
            <person name="Carruthers M."/>
            <person name="Jennings E.C."/>
            <person name="Chiamaka E.L."/>
            <person name="Frigard R.A."/>
            <person name="Pippel M."/>
            <person name="Attardo G.M."/>
            <person name="Benoit J.B."/>
            <person name="Bornberg-Bauer E."/>
            <person name="Tobe S.S."/>
        </authorList>
    </citation>
    <scope>NUCLEOTIDE SEQUENCE</scope>
    <source>
        <strain evidence="1">Stay&amp;Tobe</strain>
    </source>
</reference>
<protein>
    <submittedName>
        <fullName evidence="1">Uncharacterized protein</fullName>
    </submittedName>
</protein>
<feature type="non-terminal residue" evidence="1">
    <location>
        <position position="1"/>
    </location>
</feature>
<proteinExistence type="predicted"/>
<name>A0AAD8A086_DIPPU</name>
<comment type="caution">
    <text evidence="1">The sequence shown here is derived from an EMBL/GenBank/DDBJ whole genome shotgun (WGS) entry which is preliminary data.</text>
</comment>
<dbReference type="EMBL" id="JASPKZ010005286">
    <property type="protein sequence ID" value="KAJ9589043.1"/>
    <property type="molecule type" value="Genomic_DNA"/>
</dbReference>
<organism evidence="1 2">
    <name type="scientific">Diploptera punctata</name>
    <name type="common">Pacific beetle cockroach</name>
    <dbReference type="NCBI Taxonomy" id="6984"/>
    <lineage>
        <taxon>Eukaryota</taxon>
        <taxon>Metazoa</taxon>
        <taxon>Ecdysozoa</taxon>
        <taxon>Arthropoda</taxon>
        <taxon>Hexapoda</taxon>
        <taxon>Insecta</taxon>
        <taxon>Pterygota</taxon>
        <taxon>Neoptera</taxon>
        <taxon>Polyneoptera</taxon>
        <taxon>Dictyoptera</taxon>
        <taxon>Blattodea</taxon>
        <taxon>Blaberoidea</taxon>
        <taxon>Blaberidae</taxon>
        <taxon>Diplopterinae</taxon>
        <taxon>Diploptera</taxon>
    </lineage>
</organism>
<evidence type="ECO:0000313" key="1">
    <source>
        <dbReference type="EMBL" id="KAJ9589043.1"/>
    </source>
</evidence>
<sequence length="64" mass="7641">LYMSRLQSCRTLDIFAYRLFVKIVSVFPNVLSFVKLGTIIFQQWLISYVQYDDQKLPLFSPFWG</sequence>
<dbReference type="Proteomes" id="UP001233999">
    <property type="component" value="Unassembled WGS sequence"/>
</dbReference>
<feature type="non-terminal residue" evidence="1">
    <location>
        <position position="64"/>
    </location>
</feature>
<accession>A0AAD8A086</accession>